<gene>
    <name evidence="2" type="ORF">MFFC18_19380</name>
</gene>
<feature type="compositionally biased region" description="Polar residues" evidence="1">
    <location>
        <begin position="184"/>
        <end position="212"/>
    </location>
</feature>
<keyword evidence="3" id="KW-1185">Reference proteome</keyword>
<dbReference type="KEGG" id="mff:MFFC18_19380"/>
<evidence type="ECO:0000313" key="3">
    <source>
        <dbReference type="Proteomes" id="UP000322214"/>
    </source>
</evidence>
<protein>
    <submittedName>
        <fullName evidence="2">Uncharacterized protein</fullName>
    </submittedName>
</protein>
<feature type="compositionally biased region" description="Polar residues" evidence="1">
    <location>
        <begin position="252"/>
        <end position="263"/>
    </location>
</feature>
<evidence type="ECO:0000313" key="2">
    <source>
        <dbReference type="EMBL" id="QEG22077.1"/>
    </source>
</evidence>
<dbReference type="STRING" id="980251.GCA_001642875_05031"/>
<sequence>MKKLNNAFAIIAIVGAFQLADAKAQQYEYGYSSSCSERGGCHYGANDSIELIPYGNTNYRQNRMPYDAGIQNGSSVASGEFANGCPACGYGRTNARNSYRAHQYSNYPNETGACAGGRCPYEQGRYQEQDLRAEYANYQSRFREQRPQSGFGPSRNEYYGAPRSGIPAREDLAPADTRPRLNAPSYSPDSNFGGSRYESNNLQAMPPTSTKITPPPALPPQPSSRNQQNPGPRFDSDASINRLPPFLPPTNPGQKSGSATGNCQCGHDH</sequence>
<dbReference type="RefSeq" id="WP_148618754.1">
    <property type="nucleotide sequence ID" value="NZ_CP042912.1"/>
</dbReference>
<dbReference type="AlphaFoldDB" id="A0A5B9P665"/>
<name>A0A5B9P665_9BACT</name>
<feature type="region of interest" description="Disordered" evidence="1">
    <location>
        <begin position="142"/>
        <end position="269"/>
    </location>
</feature>
<organism evidence="2 3">
    <name type="scientific">Mariniblastus fucicola</name>
    <dbReference type="NCBI Taxonomy" id="980251"/>
    <lineage>
        <taxon>Bacteria</taxon>
        <taxon>Pseudomonadati</taxon>
        <taxon>Planctomycetota</taxon>
        <taxon>Planctomycetia</taxon>
        <taxon>Pirellulales</taxon>
        <taxon>Pirellulaceae</taxon>
        <taxon>Mariniblastus</taxon>
    </lineage>
</organism>
<dbReference type="Proteomes" id="UP000322214">
    <property type="component" value="Chromosome"/>
</dbReference>
<accession>A0A5B9P665</accession>
<dbReference type="EMBL" id="CP042912">
    <property type="protein sequence ID" value="QEG22077.1"/>
    <property type="molecule type" value="Genomic_DNA"/>
</dbReference>
<evidence type="ECO:0000256" key="1">
    <source>
        <dbReference type="SAM" id="MobiDB-lite"/>
    </source>
</evidence>
<reference evidence="2 3" key="1">
    <citation type="submission" date="2019-08" db="EMBL/GenBank/DDBJ databases">
        <title>Deep-cultivation of Planctomycetes and their phenomic and genomic characterization uncovers novel biology.</title>
        <authorList>
            <person name="Wiegand S."/>
            <person name="Jogler M."/>
            <person name="Boedeker C."/>
            <person name="Pinto D."/>
            <person name="Vollmers J."/>
            <person name="Rivas-Marin E."/>
            <person name="Kohn T."/>
            <person name="Peeters S.H."/>
            <person name="Heuer A."/>
            <person name="Rast P."/>
            <person name="Oberbeckmann S."/>
            <person name="Bunk B."/>
            <person name="Jeske O."/>
            <person name="Meyerdierks A."/>
            <person name="Storesund J.E."/>
            <person name="Kallscheuer N."/>
            <person name="Luecker S."/>
            <person name="Lage O.M."/>
            <person name="Pohl T."/>
            <person name="Merkel B.J."/>
            <person name="Hornburger P."/>
            <person name="Mueller R.-W."/>
            <person name="Bruemmer F."/>
            <person name="Labrenz M."/>
            <person name="Spormann A.M."/>
            <person name="Op den Camp H."/>
            <person name="Overmann J."/>
            <person name="Amann R."/>
            <person name="Jetten M.S.M."/>
            <person name="Mascher T."/>
            <person name="Medema M.H."/>
            <person name="Devos D.P."/>
            <person name="Kaster A.-K."/>
            <person name="Ovreas L."/>
            <person name="Rohde M."/>
            <person name="Galperin M.Y."/>
            <person name="Jogler C."/>
        </authorList>
    </citation>
    <scope>NUCLEOTIDE SEQUENCE [LARGE SCALE GENOMIC DNA]</scope>
    <source>
        <strain evidence="2 3">FC18</strain>
    </source>
</reference>
<proteinExistence type="predicted"/>
<feature type="compositionally biased region" description="Pro residues" evidence="1">
    <location>
        <begin position="213"/>
        <end position="222"/>
    </location>
</feature>
<feature type="compositionally biased region" description="Low complexity" evidence="1">
    <location>
        <begin position="223"/>
        <end position="232"/>
    </location>
</feature>